<proteinExistence type="predicted"/>
<evidence type="ECO:0000313" key="3">
    <source>
        <dbReference type="Proteomes" id="UP001165065"/>
    </source>
</evidence>
<dbReference type="Gene3D" id="3.40.50.2000">
    <property type="entry name" value="Glycogen Phosphorylase B"/>
    <property type="match status" value="1"/>
</dbReference>
<organism evidence="2 3">
    <name type="scientific">Triparma columacea</name>
    <dbReference type="NCBI Taxonomy" id="722753"/>
    <lineage>
        <taxon>Eukaryota</taxon>
        <taxon>Sar</taxon>
        <taxon>Stramenopiles</taxon>
        <taxon>Ochrophyta</taxon>
        <taxon>Bolidophyceae</taxon>
        <taxon>Parmales</taxon>
        <taxon>Triparmaceae</taxon>
        <taxon>Triparma</taxon>
    </lineage>
</organism>
<evidence type="ECO:0000256" key="1">
    <source>
        <dbReference type="SAM" id="Phobius"/>
    </source>
</evidence>
<evidence type="ECO:0008006" key="4">
    <source>
        <dbReference type="Google" id="ProtNLM"/>
    </source>
</evidence>
<keyword evidence="1" id="KW-0812">Transmembrane</keyword>
<dbReference type="OrthoDB" id="10401446at2759"/>
<keyword evidence="1" id="KW-0472">Membrane</keyword>
<dbReference type="EMBL" id="BRYA01000204">
    <property type="protein sequence ID" value="GMI44003.1"/>
    <property type="molecule type" value="Genomic_DNA"/>
</dbReference>
<dbReference type="SUPFAM" id="SSF53756">
    <property type="entry name" value="UDP-Glycosyltransferase/glycogen phosphorylase"/>
    <property type="match status" value="1"/>
</dbReference>
<dbReference type="AlphaFoldDB" id="A0A9W7GDV0"/>
<comment type="caution">
    <text evidence="2">The sequence shown here is derived from an EMBL/GenBank/DDBJ whole genome shotgun (WGS) entry which is preliminary data.</text>
</comment>
<name>A0A9W7GDV0_9STRA</name>
<gene>
    <name evidence="2" type="ORF">TrCOL_g2835</name>
</gene>
<feature type="transmembrane region" description="Helical" evidence="1">
    <location>
        <begin position="21"/>
        <end position="41"/>
    </location>
</feature>
<accession>A0A9W7GDV0</accession>
<keyword evidence="3" id="KW-1185">Reference proteome</keyword>
<reference evidence="3" key="1">
    <citation type="journal article" date="2023" name="Commun. Biol.">
        <title>Genome analysis of Parmales, the sister group of diatoms, reveals the evolutionary specialization of diatoms from phago-mixotrophs to photoautotrophs.</title>
        <authorList>
            <person name="Ban H."/>
            <person name="Sato S."/>
            <person name="Yoshikawa S."/>
            <person name="Yamada K."/>
            <person name="Nakamura Y."/>
            <person name="Ichinomiya M."/>
            <person name="Sato N."/>
            <person name="Blanc-Mathieu R."/>
            <person name="Endo H."/>
            <person name="Kuwata A."/>
            <person name="Ogata H."/>
        </authorList>
    </citation>
    <scope>NUCLEOTIDE SEQUENCE [LARGE SCALE GENOMIC DNA]</scope>
</reference>
<keyword evidence="1" id="KW-1133">Transmembrane helix</keyword>
<sequence>MHDCNDTSATHRKSNVSSFTFRFGSLIFVCGFVQFVLVLFAHNANDVGLPNLRESVIRAEYAFKGTATIPSDPVEFFRQLVAADHQVLGCHQNWLGIREMTLKISNHTNIPIIMFGDTTLLAEKDSFYEALQKLKVRSLHVQGIVPGVLEFGKLLKNKQETSNYTGTGIFLSVTYHSGISVHNTAPSESMLLGRAMESSKNGEVFLTFIEPDQAEYATRLGVPSCAVWPTFEEEREKRSLDVLSSDLRKGGKGPEPSPLNVGILGTSTRLSVKNFFPQAGAACLFDNANIYLNTLDVVEGFSREQVASEWHLRMCRGKFNEIGYVTTKEFNSALSRMDINLYVSASDAVPNVVLNSLAFGVPVISSDTSSIYESSPFLKNLLVEPRIDDQVAIYERAAKVLEFLRSKKNREIYDNEIDQLFTGLDRKAKESWGCLQQSTYGAPRCIDKLGNCNFVVA</sequence>
<evidence type="ECO:0000313" key="2">
    <source>
        <dbReference type="EMBL" id="GMI44003.1"/>
    </source>
</evidence>
<dbReference type="Proteomes" id="UP001165065">
    <property type="component" value="Unassembled WGS sequence"/>
</dbReference>
<protein>
    <recommendedName>
        <fullName evidence="4">Glycosyltransferase</fullName>
    </recommendedName>
</protein>